<dbReference type="Gene3D" id="2.20.25.110">
    <property type="entry name" value="S-adenosyl-L-methionine-dependent methyltransferases"/>
    <property type="match status" value="1"/>
</dbReference>
<dbReference type="GO" id="GO:0008168">
    <property type="term" value="F:methyltransferase activity"/>
    <property type="evidence" value="ECO:0007669"/>
    <property type="project" value="UniProtKB-KW"/>
</dbReference>
<dbReference type="CDD" id="cd02440">
    <property type="entry name" value="AdoMet_MTases"/>
    <property type="match status" value="1"/>
</dbReference>
<dbReference type="Proteomes" id="UP001341444">
    <property type="component" value="Unassembled WGS sequence"/>
</dbReference>
<name>A0ABU6MLC6_9BACI</name>
<dbReference type="EMBL" id="JARMAB010000017">
    <property type="protein sequence ID" value="MED1203850.1"/>
    <property type="molecule type" value="Genomic_DNA"/>
</dbReference>
<dbReference type="InterPro" id="IPR029063">
    <property type="entry name" value="SAM-dependent_MTases_sf"/>
</dbReference>
<protein>
    <submittedName>
        <fullName evidence="4">Methyltransferase domain-containing protein</fullName>
    </submittedName>
</protein>
<keyword evidence="5" id="KW-1185">Reference proteome</keyword>
<keyword evidence="1 4" id="KW-0489">Methyltransferase</keyword>
<dbReference type="PANTHER" id="PTHR43861">
    <property type="entry name" value="TRANS-ACONITATE 2-METHYLTRANSFERASE-RELATED"/>
    <property type="match status" value="1"/>
</dbReference>
<evidence type="ECO:0000313" key="4">
    <source>
        <dbReference type="EMBL" id="MED1203850.1"/>
    </source>
</evidence>
<dbReference type="Pfam" id="PF13649">
    <property type="entry name" value="Methyltransf_25"/>
    <property type="match status" value="1"/>
</dbReference>
<evidence type="ECO:0000256" key="2">
    <source>
        <dbReference type="ARBA" id="ARBA00022679"/>
    </source>
</evidence>
<sequence>MKDQREQNNEYRGNYYEEIGNYIGGEGYLQYGFTKGTLQEVEFLIERMRLKPGSAILDVGCGPGRHSLELARRGFDVTGVDISSEFVRFAEEQAAKEKLNAKFIKMDARSLQLDKTFNGAICLCEGAFGLAGSLESHRDVLRGINGALVTGGLFVLTVINAFNLVRNLTSFEVFNAYTCTIKDTETVKSPNGEEKQVDIFTTAFTYRELALLLEDIGFEVIDAYGCTAGEFSEKSLEADDMEIMIVARKI</sequence>
<proteinExistence type="predicted"/>
<reference evidence="4 5" key="1">
    <citation type="submission" date="2023-03" db="EMBL/GenBank/DDBJ databases">
        <title>Bacillus Genome Sequencing.</title>
        <authorList>
            <person name="Dunlap C."/>
        </authorList>
    </citation>
    <scope>NUCLEOTIDE SEQUENCE [LARGE SCALE GENOMIC DNA]</scope>
    <source>
        <strain evidence="4 5">B-23453</strain>
    </source>
</reference>
<feature type="domain" description="Methyltransferase" evidence="3">
    <location>
        <begin position="56"/>
        <end position="152"/>
    </location>
</feature>
<gene>
    <name evidence="4" type="ORF">P4T90_12320</name>
</gene>
<evidence type="ECO:0000259" key="3">
    <source>
        <dbReference type="Pfam" id="PF13649"/>
    </source>
</evidence>
<comment type="caution">
    <text evidence="4">The sequence shown here is derived from an EMBL/GenBank/DDBJ whole genome shotgun (WGS) entry which is preliminary data.</text>
</comment>
<accession>A0ABU6MLC6</accession>
<dbReference type="PANTHER" id="PTHR43861:SF1">
    <property type="entry name" value="TRANS-ACONITATE 2-METHYLTRANSFERASE"/>
    <property type="match status" value="1"/>
</dbReference>
<dbReference type="Gene3D" id="3.40.50.150">
    <property type="entry name" value="Vaccinia Virus protein VP39"/>
    <property type="match status" value="1"/>
</dbReference>
<dbReference type="RefSeq" id="WP_198160310.1">
    <property type="nucleotide sequence ID" value="NZ_JARMAB010000017.1"/>
</dbReference>
<evidence type="ECO:0000256" key="1">
    <source>
        <dbReference type="ARBA" id="ARBA00022603"/>
    </source>
</evidence>
<evidence type="ECO:0000313" key="5">
    <source>
        <dbReference type="Proteomes" id="UP001341444"/>
    </source>
</evidence>
<dbReference type="InterPro" id="IPR041698">
    <property type="entry name" value="Methyltransf_25"/>
</dbReference>
<dbReference type="GO" id="GO:0032259">
    <property type="term" value="P:methylation"/>
    <property type="evidence" value="ECO:0007669"/>
    <property type="project" value="UniProtKB-KW"/>
</dbReference>
<organism evidence="4 5">
    <name type="scientific">Heyndrickxia acidicola</name>
    <dbReference type="NCBI Taxonomy" id="209389"/>
    <lineage>
        <taxon>Bacteria</taxon>
        <taxon>Bacillati</taxon>
        <taxon>Bacillota</taxon>
        <taxon>Bacilli</taxon>
        <taxon>Bacillales</taxon>
        <taxon>Bacillaceae</taxon>
        <taxon>Heyndrickxia</taxon>
    </lineage>
</organism>
<dbReference type="SUPFAM" id="SSF53335">
    <property type="entry name" value="S-adenosyl-L-methionine-dependent methyltransferases"/>
    <property type="match status" value="1"/>
</dbReference>
<keyword evidence="2" id="KW-0808">Transferase</keyword>